<feature type="domain" description="Outer membrane protein beta-barrel" evidence="5">
    <location>
        <begin position="458"/>
        <end position="807"/>
    </location>
</feature>
<accession>A0A1N6Z176</accession>
<evidence type="ECO:0000313" key="7">
    <source>
        <dbReference type="Proteomes" id="UP000185924"/>
    </source>
</evidence>
<keyword evidence="4" id="KW-0732">Signal</keyword>
<dbReference type="SUPFAM" id="SSF49464">
    <property type="entry name" value="Carboxypeptidase regulatory domain-like"/>
    <property type="match status" value="1"/>
</dbReference>
<dbReference type="EMBL" id="FTNM01000004">
    <property type="protein sequence ID" value="SIR20608.1"/>
    <property type="molecule type" value="Genomic_DNA"/>
</dbReference>
<feature type="signal peptide" evidence="4">
    <location>
        <begin position="1"/>
        <end position="21"/>
    </location>
</feature>
<dbReference type="Gene3D" id="2.60.40.1120">
    <property type="entry name" value="Carboxypeptidase-like, regulatory domain"/>
    <property type="match status" value="1"/>
</dbReference>
<proteinExistence type="predicted"/>
<dbReference type="Pfam" id="PF14905">
    <property type="entry name" value="OMP_b-brl_3"/>
    <property type="match status" value="1"/>
</dbReference>
<dbReference type="InterPro" id="IPR036942">
    <property type="entry name" value="Beta-barrel_TonB_sf"/>
</dbReference>
<dbReference type="GO" id="GO:0009279">
    <property type="term" value="C:cell outer membrane"/>
    <property type="evidence" value="ECO:0007669"/>
    <property type="project" value="UniProtKB-SubCell"/>
</dbReference>
<evidence type="ECO:0000256" key="4">
    <source>
        <dbReference type="SAM" id="SignalP"/>
    </source>
</evidence>
<dbReference type="STRING" id="1077936.SAMN05421545_2682"/>
<comment type="subcellular location">
    <subcellularLocation>
        <location evidence="1">Cell outer membrane</location>
    </subcellularLocation>
</comment>
<dbReference type="InterPro" id="IPR008969">
    <property type="entry name" value="CarboxyPept-like_regulatory"/>
</dbReference>
<evidence type="ECO:0000256" key="3">
    <source>
        <dbReference type="ARBA" id="ARBA00023237"/>
    </source>
</evidence>
<dbReference type="Pfam" id="PF13620">
    <property type="entry name" value="CarboxypepD_reg"/>
    <property type="match status" value="1"/>
</dbReference>
<reference evidence="7" key="1">
    <citation type="submission" date="2017-01" db="EMBL/GenBank/DDBJ databases">
        <authorList>
            <person name="Varghese N."/>
            <person name="Submissions S."/>
        </authorList>
    </citation>
    <scope>NUCLEOTIDE SEQUENCE [LARGE SCALE GENOMIC DNA]</scope>
    <source>
        <strain evidence="7">DM9</strain>
    </source>
</reference>
<keyword evidence="3" id="KW-0998">Cell outer membrane</keyword>
<dbReference type="Proteomes" id="UP000185924">
    <property type="component" value="Unassembled WGS sequence"/>
</dbReference>
<evidence type="ECO:0000256" key="1">
    <source>
        <dbReference type="ARBA" id="ARBA00004442"/>
    </source>
</evidence>
<evidence type="ECO:0000313" key="6">
    <source>
        <dbReference type="EMBL" id="SIR20608.1"/>
    </source>
</evidence>
<name>A0A1N6Z176_9BACT</name>
<keyword evidence="7" id="KW-1185">Reference proteome</keyword>
<dbReference type="AlphaFoldDB" id="A0A1N6Z176"/>
<gene>
    <name evidence="6" type="ORF">SAMN05421545_2682</name>
</gene>
<dbReference type="Gene3D" id="2.40.170.20">
    <property type="entry name" value="TonB-dependent receptor, beta-barrel domain"/>
    <property type="match status" value="1"/>
</dbReference>
<keyword evidence="2" id="KW-0472">Membrane</keyword>
<dbReference type="SUPFAM" id="SSF56935">
    <property type="entry name" value="Porins"/>
    <property type="match status" value="1"/>
</dbReference>
<sequence length="929" mass="104659">MKKSILLSLVAFLCLADFATAQRYTLKGQVQDEKQAGLPGATVLILQAKDSSLVSFAATNPQGEFEIKNVNKGDLLLKATFLGYSPYFNQLQFPEEGNILDLGKLTMRPLSNELKEVMVQGEKSPVVFKKDTIEYNAGSFKTQPNAVAEDLLKKLPGVDVETDGSISVKGEKVQRVTVDGKEFFGRDPKLATRNLPADAIDKVQVFDKKSDQAMFTGIDDGQREKTINLQLKEEKRNSAFGNAMAGIGTDDRYQAKASLNRFSNGKQLSFLGMANNVNAQGFGFDEYMTFSGGMQQMAGGGGARITISSDNSSGVPLNFGGRTNGLMDSYAAGLNFNNQLSKKAEANGSYFFNKLNHTIARDLERLEFLRNADVRTDQRSRQLNGNSNHRANFTVDYKIDSANSVKVTGAIGYNETSSDQRSQVETYNGENQLQNQSANTAFSDGSALNANGSILFRHRFPKAGRTISSNTEFRTGINNNEGALQAVNTFADGLVNVLDQENKQETENHSLSTNLAYTEPLGNRRYLEANYNYRQNTNKVDRQVYDLEEDGSRLYNEMLSNSYTSNYQYHRAGMNFRMNRREYSLTVGSSLQHTDLTGEILGFEDDIRQSYQNVLPTLRFNYEFTGNRRIDFNYETMVQEPTIRQLQPVVDNSNPLNIYEGNPELRPAYMHQWRLNFSTFDPGTLINFFTFVNASYTNNAITNAQSYTDRLIRITQPVNVSHNTMVSGFASLGFPVKKLNSRFNLGANVRQQESINLVNEVANDIRIQNLNGNLRYEYRLKELFDLNLRANCTVQRTRYEFGDDQQFFNQTYSAETNLYLPKLFNFNTNFDYMLFDNPGFDFSQRIPMLNMSVSKQFLKNNSGELKLSALNVLDENLGVNQTANINYVERETLNSLGRYFMLSFTYSINKHLNPMANRGARGGDIRIVN</sequence>
<evidence type="ECO:0000259" key="5">
    <source>
        <dbReference type="Pfam" id="PF14905"/>
    </source>
</evidence>
<protein>
    <submittedName>
        <fullName evidence="6">CarboxypepD_reg-like domain-containing protein</fullName>
    </submittedName>
</protein>
<dbReference type="OrthoDB" id="1682379at2"/>
<dbReference type="InterPro" id="IPR041700">
    <property type="entry name" value="OMP_b-brl_3"/>
</dbReference>
<evidence type="ECO:0000256" key="2">
    <source>
        <dbReference type="ARBA" id="ARBA00023136"/>
    </source>
</evidence>
<feature type="chain" id="PRO_5012230202" evidence="4">
    <location>
        <begin position="22"/>
        <end position="929"/>
    </location>
</feature>
<organism evidence="6 7">
    <name type="scientific">Pontibacter lucknowensis</name>
    <dbReference type="NCBI Taxonomy" id="1077936"/>
    <lineage>
        <taxon>Bacteria</taxon>
        <taxon>Pseudomonadati</taxon>
        <taxon>Bacteroidota</taxon>
        <taxon>Cytophagia</taxon>
        <taxon>Cytophagales</taxon>
        <taxon>Hymenobacteraceae</taxon>
        <taxon>Pontibacter</taxon>
    </lineage>
</organism>
<dbReference type="RefSeq" id="WP_076422485.1">
    <property type="nucleotide sequence ID" value="NZ_FTNM01000004.1"/>
</dbReference>